<dbReference type="PANTHER" id="PTHR31054">
    <property type="entry name" value="ZYGOTE ARREST PROTEIN 1-LIKE ISOFORM X1"/>
    <property type="match status" value="1"/>
</dbReference>
<name>A0A9W3AEK1_BIOGL</name>
<evidence type="ECO:0000256" key="2">
    <source>
        <dbReference type="ARBA" id="ARBA00022473"/>
    </source>
</evidence>
<evidence type="ECO:0000256" key="1">
    <source>
        <dbReference type="ARBA" id="ARBA00004496"/>
    </source>
</evidence>
<evidence type="ECO:0000256" key="8">
    <source>
        <dbReference type="ARBA" id="ARBA00022884"/>
    </source>
</evidence>
<organism evidence="13 14">
    <name type="scientific">Biomphalaria glabrata</name>
    <name type="common">Bloodfluke planorb</name>
    <name type="synonym">Freshwater snail</name>
    <dbReference type="NCBI Taxonomy" id="6526"/>
    <lineage>
        <taxon>Eukaryota</taxon>
        <taxon>Metazoa</taxon>
        <taxon>Spiralia</taxon>
        <taxon>Lophotrochozoa</taxon>
        <taxon>Mollusca</taxon>
        <taxon>Gastropoda</taxon>
        <taxon>Heterobranchia</taxon>
        <taxon>Euthyneura</taxon>
        <taxon>Panpulmonata</taxon>
        <taxon>Hygrophila</taxon>
        <taxon>Lymnaeoidea</taxon>
        <taxon>Planorbidae</taxon>
        <taxon>Biomphalaria</taxon>
    </lineage>
</organism>
<dbReference type="OMA" id="CERCLIC"/>
<comment type="similarity">
    <text evidence="10">Belongs to the ZAR1 family.</text>
</comment>
<dbReference type="GO" id="GO:0005737">
    <property type="term" value="C:cytoplasm"/>
    <property type="evidence" value="ECO:0007669"/>
    <property type="project" value="UniProtKB-SubCell"/>
</dbReference>
<dbReference type="InterPro" id="IPR027377">
    <property type="entry name" value="ZAR1/RTP1-5-like_Znf-3CxxC"/>
</dbReference>
<dbReference type="InterPro" id="IPR026775">
    <property type="entry name" value="Zar1"/>
</dbReference>
<dbReference type="GO" id="GO:0008270">
    <property type="term" value="F:zinc ion binding"/>
    <property type="evidence" value="ECO:0007669"/>
    <property type="project" value="UniProtKB-KW"/>
</dbReference>
<feature type="domain" description="3CxxC-type" evidence="12">
    <location>
        <begin position="16"/>
        <end position="102"/>
    </location>
</feature>
<dbReference type="AlphaFoldDB" id="A0A9W3AEK1"/>
<evidence type="ECO:0000256" key="7">
    <source>
        <dbReference type="ARBA" id="ARBA00022833"/>
    </source>
</evidence>
<evidence type="ECO:0000313" key="14">
    <source>
        <dbReference type="RefSeq" id="XP_055885603.1"/>
    </source>
</evidence>
<keyword evidence="9" id="KW-0896">Oogenesis</keyword>
<dbReference type="PANTHER" id="PTHR31054:SF3">
    <property type="entry name" value="ZYGOTE ARREST PROTEIN 1-LIKE"/>
    <property type="match status" value="1"/>
</dbReference>
<evidence type="ECO:0000256" key="3">
    <source>
        <dbReference type="ARBA" id="ARBA00022490"/>
    </source>
</evidence>
<evidence type="ECO:0000256" key="10">
    <source>
        <dbReference type="ARBA" id="ARBA00034699"/>
    </source>
</evidence>
<dbReference type="GO" id="GO:0006412">
    <property type="term" value="P:translation"/>
    <property type="evidence" value="ECO:0007669"/>
    <property type="project" value="TreeGrafter"/>
</dbReference>
<evidence type="ECO:0000256" key="4">
    <source>
        <dbReference type="ARBA" id="ARBA00022723"/>
    </source>
</evidence>
<keyword evidence="8" id="KW-0694">RNA-binding</keyword>
<feature type="compositionally biased region" description="Acidic residues" evidence="11">
    <location>
        <begin position="136"/>
        <end position="215"/>
    </location>
</feature>
<reference evidence="14" key="1">
    <citation type="submission" date="2025-08" db="UniProtKB">
        <authorList>
            <consortium name="RefSeq"/>
        </authorList>
    </citation>
    <scope>IDENTIFICATION</scope>
</reference>
<keyword evidence="3" id="KW-0963">Cytoplasm</keyword>
<evidence type="ECO:0000256" key="11">
    <source>
        <dbReference type="SAM" id="MobiDB-lite"/>
    </source>
</evidence>
<evidence type="ECO:0000313" key="13">
    <source>
        <dbReference type="Proteomes" id="UP001165740"/>
    </source>
</evidence>
<feature type="compositionally biased region" description="Acidic residues" evidence="11">
    <location>
        <begin position="229"/>
        <end position="245"/>
    </location>
</feature>
<accession>A0A9W3AEK1</accession>
<keyword evidence="4" id="KW-0479">Metal-binding</keyword>
<keyword evidence="2" id="KW-0217">Developmental protein</keyword>
<evidence type="ECO:0000256" key="6">
    <source>
        <dbReference type="ARBA" id="ARBA00022782"/>
    </source>
</evidence>
<keyword evidence="5" id="KW-0863">Zinc-finger</keyword>
<keyword evidence="6" id="KW-0221">Differentiation</keyword>
<feature type="region of interest" description="Disordered" evidence="11">
    <location>
        <begin position="132"/>
        <end position="252"/>
    </location>
</feature>
<proteinExistence type="inferred from homology"/>
<dbReference type="SMART" id="SM01328">
    <property type="entry name" value="zf-3CxxC"/>
    <property type="match status" value="1"/>
</dbReference>
<evidence type="ECO:0000256" key="9">
    <source>
        <dbReference type="ARBA" id="ARBA00022943"/>
    </source>
</evidence>
<sequence length="252" mass="29754">MAYAWSTKKRSLSLVRRYGFFHCPKCSHSWQSAHVYCDPVTEQVKYRQRCQSCHIFYKPFQVEPIRCSNCGEVAEDCDCAREGRGAHTKSHRQDLCERCLICPVKCRQSYSRKRRSVLQLMKMWKSKFNENKVLLGDEDEEDDDEEDDGEEDDDEDDDDEEDDDEEDDDEDDDDEEEDDEEEDDEEDDDEEDDDEDDDDEEDDEEEDDDEEDDKSDNDKVDMGWHLNDDGDGNEESDIGDDDDGNYDERDER</sequence>
<gene>
    <name evidence="14" type="primary">LOC106068169</name>
</gene>
<comment type="subcellular location">
    <subcellularLocation>
        <location evidence="1">Cytoplasm</location>
    </subcellularLocation>
</comment>
<dbReference type="GeneID" id="106068169"/>
<protein>
    <submittedName>
        <fullName evidence="14">Glutamic acid-rich protein-like</fullName>
    </submittedName>
</protein>
<dbReference type="OrthoDB" id="9885288at2759"/>
<keyword evidence="13" id="KW-1185">Reference proteome</keyword>
<evidence type="ECO:0000256" key="5">
    <source>
        <dbReference type="ARBA" id="ARBA00022771"/>
    </source>
</evidence>
<dbReference type="RefSeq" id="XP_055885603.1">
    <property type="nucleotide sequence ID" value="XM_056029628.1"/>
</dbReference>
<dbReference type="GO" id="GO:0048477">
    <property type="term" value="P:oogenesis"/>
    <property type="evidence" value="ECO:0007669"/>
    <property type="project" value="UniProtKB-KW"/>
</dbReference>
<dbReference type="GO" id="GO:0003729">
    <property type="term" value="F:mRNA binding"/>
    <property type="evidence" value="ECO:0007669"/>
    <property type="project" value="UniProtKB-ARBA"/>
</dbReference>
<feature type="compositionally biased region" description="Basic and acidic residues" evidence="11">
    <location>
        <begin position="216"/>
        <end position="228"/>
    </location>
</feature>
<dbReference type="Pfam" id="PF13695">
    <property type="entry name" value="Zn_ribbon_3CxxC"/>
    <property type="match status" value="1"/>
</dbReference>
<evidence type="ECO:0000259" key="12">
    <source>
        <dbReference type="SMART" id="SM01328"/>
    </source>
</evidence>
<keyword evidence="7" id="KW-0862">Zinc</keyword>
<dbReference type="Proteomes" id="UP001165740">
    <property type="component" value="Chromosome 5"/>
</dbReference>
<dbReference type="GO" id="GO:0017148">
    <property type="term" value="P:negative regulation of translation"/>
    <property type="evidence" value="ECO:0007669"/>
    <property type="project" value="UniProtKB-ARBA"/>
</dbReference>